<keyword evidence="7" id="KW-0676">Redox-active center</keyword>
<name>E6VVF2_PSEA9</name>
<evidence type="ECO:0000256" key="8">
    <source>
        <dbReference type="SAM" id="Phobius"/>
    </source>
</evidence>
<dbReference type="PANTHER" id="PTHR32234:SF0">
    <property type="entry name" value="THIOL:DISULFIDE INTERCHANGE PROTEIN DSBD"/>
    <property type="match status" value="1"/>
</dbReference>
<dbReference type="OrthoDB" id="9811036at2"/>
<evidence type="ECO:0000313" key="11">
    <source>
        <dbReference type="EMBL" id="ADU62396.1"/>
    </source>
</evidence>
<evidence type="ECO:0000256" key="1">
    <source>
        <dbReference type="ARBA" id="ARBA00004651"/>
    </source>
</evidence>
<accession>E6VVF2</accession>
<keyword evidence="12" id="KW-1185">Reference proteome</keyword>
<keyword evidence="6 8" id="KW-0472">Membrane</keyword>
<keyword evidence="2" id="KW-1003">Cell membrane</keyword>
<reference evidence="11 12" key="2">
    <citation type="journal article" date="2014" name="Genome Announc.">
        <title>Complete Genome Sequence of the Subsurface, Mesophilic Sulfate-Reducing Bacterium Desulfovibrio aespoeensis Aspo-2.</title>
        <authorList>
            <person name="Pedersen K."/>
            <person name="Bengtsson A."/>
            <person name="Edlund J."/>
            <person name="Rabe L."/>
            <person name="Hazen T."/>
            <person name="Chakraborty R."/>
            <person name="Goodwin L."/>
            <person name="Shapiro N."/>
        </authorList>
    </citation>
    <scope>NUCLEOTIDE SEQUENCE [LARGE SCALE GENOMIC DNA]</scope>
    <source>
        <strain evidence="12">ATCC 700646 / DSM 10631 / Aspo-2</strain>
    </source>
</reference>
<protein>
    <submittedName>
        <fullName evidence="11">Cytochrome c biogenesis protein transmembrane region</fullName>
    </submittedName>
</protein>
<sequence length="629" mass="67442" precursor="true">MHLTRPFLTLFLVLPLLLSGCVCPAQAAPSQPPARTTVEAYSLTDAARAQAGLDWQYVLTITLDMDPDWYTYADDPGGMGKPTSLSGATADTLPIVPIYPAGVAKPDSFDPSVMVNAYPSGIRLFAGVPTASREPFPAVMQLDLLLCHPTKCVPFRRNLAFGDPGLDTAALPRADEQPWWPSLVALAATPPTEMASPSPDTGTGTVGLSPAPQAGADATELVQWSFTPVYLQPGLEVAGLVSAILMGLVAGLILNIMPCVLPVVSLKLSALLNSSSIDKESERISAFREHNAFFALGVIAFFMLLAAVLGVTGQAWGALFQNQWLVLAVAGVILVLSLSLFGLFHLPIIDLKFGVKSASPRVQAFFTGNLTTLLATPCSGPFLGGVLSWSLVQGPAVIATVFASIGLGMASPYLLMALNPRLSRFLPRSGPWIAYVEKSIAFFLIGTAFYLVGIALGSGVLRILAPLWALGLGGWLWIKTRPSAPAMRWTVRTGCLALLVAMVVWTTPAQVTDTAWEPFDPVQLASRIGQERLFVNFTADWCPTCKVLEATVLTPENVAAWKEAYNITFIKVDLTERNMEGEALLQALGSMSIPTAALFTPGEENTSPLVLRDLYTRSQLENILRSWEK</sequence>
<dbReference type="Proteomes" id="UP000002191">
    <property type="component" value="Chromosome"/>
</dbReference>
<dbReference type="PROSITE" id="PS00194">
    <property type="entry name" value="THIOREDOXIN_1"/>
    <property type="match status" value="1"/>
</dbReference>
<evidence type="ECO:0000259" key="10">
    <source>
        <dbReference type="PROSITE" id="PS51352"/>
    </source>
</evidence>
<evidence type="ECO:0000256" key="2">
    <source>
        <dbReference type="ARBA" id="ARBA00022475"/>
    </source>
</evidence>
<dbReference type="Pfam" id="PF13899">
    <property type="entry name" value="Thioredoxin_7"/>
    <property type="match status" value="1"/>
</dbReference>
<feature type="transmembrane region" description="Helical" evidence="8">
    <location>
        <begin position="291"/>
        <end position="312"/>
    </location>
</feature>
<keyword evidence="9" id="KW-0732">Signal</keyword>
<dbReference type="GO" id="GO:0045454">
    <property type="term" value="P:cell redox homeostasis"/>
    <property type="evidence" value="ECO:0007669"/>
    <property type="project" value="TreeGrafter"/>
</dbReference>
<comment type="subcellular location">
    <subcellularLocation>
        <location evidence="1">Cell membrane</location>
        <topology evidence="1">Multi-pass membrane protein</topology>
    </subcellularLocation>
</comment>
<dbReference type="PROSITE" id="PS51257">
    <property type="entry name" value="PROKAR_LIPOPROTEIN"/>
    <property type="match status" value="1"/>
</dbReference>
<dbReference type="InterPro" id="IPR013766">
    <property type="entry name" value="Thioredoxin_domain"/>
</dbReference>
<feature type="domain" description="Thioredoxin" evidence="10">
    <location>
        <begin position="496"/>
        <end position="629"/>
    </location>
</feature>
<evidence type="ECO:0000256" key="4">
    <source>
        <dbReference type="ARBA" id="ARBA00022748"/>
    </source>
</evidence>
<dbReference type="Pfam" id="PF02683">
    <property type="entry name" value="DsbD_TM"/>
    <property type="match status" value="1"/>
</dbReference>
<dbReference type="AlphaFoldDB" id="E6VVF2"/>
<evidence type="ECO:0000256" key="7">
    <source>
        <dbReference type="ARBA" id="ARBA00023284"/>
    </source>
</evidence>
<dbReference type="SUPFAM" id="SSF52833">
    <property type="entry name" value="Thioredoxin-like"/>
    <property type="match status" value="1"/>
</dbReference>
<organism evidence="11 12">
    <name type="scientific">Pseudodesulfovibrio aespoeensis (strain ATCC 700646 / DSM 10631 / Aspo-2)</name>
    <name type="common">Desulfovibrio aespoeensis</name>
    <dbReference type="NCBI Taxonomy" id="643562"/>
    <lineage>
        <taxon>Bacteria</taxon>
        <taxon>Pseudomonadati</taxon>
        <taxon>Thermodesulfobacteriota</taxon>
        <taxon>Desulfovibrionia</taxon>
        <taxon>Desulfovibrionales</taxon>
        <taxon>Desulfovibrionaceae</taxon>
    </lineage>
</organism>
<dbReference type="PRINTS" id="PR00173">
    <property type="entry name" value="EDTRNSPORT"/>
</dbReference>
<feature type="signal peptide" evidence="9">
    <location>
        <begin position="1"/>
        <end position="27"/>
    </location>
</feature>
<dbReference type="PROSITE" id="PS51352">
    <property type="entry name" value="THIOREDOXIN_2"/>
    <property type="match status" value="1"/>
</dbReference>
<evidence type="ECO:0000256" key="9">
    <source>
        <dbReference type="SAM" id="SignalP"/>
    </source>
</evidence>
<feature type="transmembrane region" description="Helical" evidence="8">
    <location>
        <begin position="370"/>
        <end position="391"/>
    </location>
</feature>
<feature type="chain" id="PRO_5003214076" evidence="9">
    <location>
        <begin position="28"/>
        <end position="629"/>
    </location>
</feature>
<dbReference type="RefSeq" id="WP_013514326.1">
    <property type="nucleotide sequence ID" value="NC_014844.1"/>
</dbReference>
<reference evidence="12" key="1">
    <citation type="submission" date="2010-12" db="EMBL/GenBank/DDBJ databases">
        <title>Complete sequence of Desulfovibrio aespoeensis Aspo-2.</title>
        <authorList>
            <consortium name="US DOE Joint Genome Institute"/>
            <person name="Lucas S."/>
            <person name="Copeland A."/>
            <person name="Lapidus A."/>
            <person name="Cheng J.-F."/>
            <person name="Goodwin L."/>
            <person name="Pitluck S."/>
            <person name="Chertkov O."/>
            <person name="Misra M."/>
            <person name="Detter J.C."/>
            <person name="Han C."/>
            <person name="Tapia R."/>
            <person name="Land M."/>
            <person name="Hauser L."/>
            <person name="Kyrpides N."/>
            <person name="Ivanova N."/>
            <person name="Ovchinnikova G."/>
            <person name="Pedersen K."/>
            <person name="Jagevall S."/>
            <person name="Hazen T."/>
            <person name="Woyke T."/>
        </authorList>
    </citation>
    <scope>NUCLEOTIDE SEQUENCE [LARGE SCALE GENOMIC DNA]</scope>
    <source>
        <strain evidence="12">ATCC 700646 / DSM 10631 / Aspo-2</strain>
    </source>
</reference>
<keyword evidence="4" id="KW-0201">Cytochrome c-type biogenesis</keyword>
<dbReference type="InterPro" id="IPR017937">
    <property type="entry name" value="Thioredoxin_CS"/>
</dbReference>
<proteinExistence type="predicted"/>
<feature type="transmembrane region" description="Helical" evidence="8">
    <location>
        <begin position="324"/>
        <end position="349"/>
    </location>
</feature>
<dbReference type="Gene3D" id="3.40.30.10">
    <property type="entry name" value="Glutaredoxin"/>
    <property type="match status" value="1"/>
</dbReference>
<keyword evidence="3 8" id="KW-0812">Transmembrane</keyword>
<dbReference type="GO" id="GO:0017004">
    <property type="term" value="P:cytochrome complex assembly"/>
    <property type="evidence" value="ECO:0007669"/>
    <property type="project" value="UniProtKB-KW"/>
</dbReference>
<dbReference type="eggNOG" id="COG4232">
    <property type="taxonomic scope" value="Bacteria"/>
</dbReference>
<dbReference type="STRING" id="643562.Daes_1382"/>
<evidence type="ECO:0000256" key="3">
    <source>
        <dbReference type="ARBA" id="ARBA00022692"/>
    </source>
</evidence>
<dbReference type="GO" id="GO:0005886">
    <property type="term" value="C:plasma membrane"/>
    <property type="evidence" value="ECO:0007669"/>
    <property type="project" value="UniProtKB-SubCell"/>
</dbReference>
<feature type="transmembrane region" description="Helical" evidence="8">
    <location>
        <begin position="237"/>
        <end position="270"/>
    </location>
</feature>
<keyword evidence="5 8" id="KW-1133">Transmembrane helix</keyword>
<dbReference type="InterPro" id="IPR003834">
    <property type="entry name" value="Cyt_c_assmbl_TM_dom"/>
</dbReference>
<dbReference type="PANTHER" id="PTHR32234">
    <property type="entry name" value="THIOL:DISULFIDE INTERCHANGE PROTEIN DSBD"/>
    <property type="match status" value="1"/>
</dbReference>
<evidence type="ECO:0000256" key="5">
    <source>
        <dbReference type="ARBA" id="ARBA00022989"/>
    </source>
</evidence>
<feature type="transmembrane region" description="Helical" evidence="8">
    <location>
        <begin position="397"/>
        <end position="418"/>
    </location>
</feature>
<feature type="transmembrane region" description="Helical" evidence="8">
    <location>
        <begin position="463"/>
        <end position="478"/>
    </location>
</feature>
<gene>
    <name evidence="11" type="ordered locus">Daes_1382</name>
</gene>
<dbReference type="HOGENOM" id="CLU_014657_1_2_7"/>
<dbReference type="GO" id="GO:0015035">
    <property type="term" value="F:protein-disulfide reductase activity"/>
    <property type="evidence" value="ECO:0007669"/>
    <property type="project" value="TreeGrafter"/>
</dbReference>
<evidence type="ECO:0000313" key="12">
    <source>
        <dbReference type="Proteomes" id="UP000002191"/>
    </source>
</evidence>
<evidence type="ECO:0000256" key="6">
    <source>
        <dbReference type="ARBA" id="ARBA00023136"/>
    </source>
</evidence>
<dbReference type="KEGG" id="das:Daes_1382"/>
<dbReference type="InterPro" id="IPR036249">
    <property type="entry name" value="Thioredoxin-like_sf"/>
</dbReference>
<feature type="transmembrane region" description="Helical" evidence="8">
    <location>
        <begin position="439"/>
        <end position="457"/>
    </location>
</feature>
<dbReference type="EMBL" id="CP002431">
    <property type="protein sequence ID" value="ADU62396.1"/>
    <property type="molecule type" value="Genomic_DNA"/>
</dbReference>